<dbReference type="RefSeq" id="WP_306932935.1">
    <property type="nucleotide sequence ID" value="NZ_JAUTBL010000002.1"/>
</dbReference>
<comment type="caution">
    <text evidence="2">The sequence shown here is derived from an EMBL/GenBank/DDBJ whole genome shotgun (WGS) entry which is preliminary data.</text>
</comment>
<keyword evidence="3" id="KW-1185">Reference proteome</keyword>
<sequence length="157" mass="17243">MTRSNIRCIASAFLALLFFVASAAGAAAQETFPSEKLEIISTAGKTQTFTVEVANSDSQRQQGLMFRKSMSDDHGMLFDFKEDRDVMMWMKNTFIPLDMLFISKAGKITHIHTNAVPHSEDIISSNGPVRYVLELNGGAAKKLGITVGDTVRAAQIR</sequence>
<dbReference type="PANTHER" id="PTHR37953">
    <property type="entry name" value="UPF0127 PROTEIN MJ1496"/>
    <property type="match status" value="1"/>
</dbReference>
<keyword evidence="1" id="KW-0732">Signal</keyword>
<organism evidence="2 3">
    <name type="scientific">Agrobacterium larrymoorei</name>
    <dbReference type="NCBI Taxonomy" id="160699"/>
    <lineage>
        <taxon>Bacteria</taxon>
        <taxon>Pseudomonadati</taxon>
        <taxon>Pseudomonadota</taxon>
        <taxon>Alphaproteobacteria</taxon>
        <taxon>Hyphomicrobiales</taxon>
        <taxon>Rhizobiaceae</taxon>
        <taxon>Rhizobium/Agrobacterium group</taxon>
        <taxon>Agrobacterium</taxon>
    </lineage>
</organism>
<dbReference type="Proteomes" id="UP001224781">
    <property type="component" value="Unassembled WGS sequence"/>
</dbReference>
<reference evidence="2 3" key="1">
    <citation type="submission" date="2023-07" db="EMBL/GenBank/DDBJ databases">
        <title>Functional and genomic diversity of the sorghum phyllosphere microbiome.</title>
        <authorList>
            <person name="Shade A."/>
        </authorList>
    </citation>
    <scope>NUCLEOTIDE SEQUENCE [LARGE SCALE GENOMIC DNA]</scope>
    <source>
        <strain evidence="2 3">SORGH_AS_1126</strain>
    </source>
</reference>
<protein>
    <submittedName>
        <fullName evidence="2">Uncharacterized membrane protein (UPF0127 family)</fullName>
    </submittedName>
</protein>
<evidence type="ECO:0000313" key="2">
    <source>
        <dbReference type="EMBL" id="MDQ1186135.1"/>
    </source>
</evidence>
<dbReference type="PANTHER" id="PTHR37953:SF1">
    <property type="entry name" value="UPF0127 PROTEIN MJ1496"/>
    <property type="match status" value="1"/>
</dbReference>
<evidence type="ECO:0000313" key="3">
    <source>
        <dbReference type="Proteomes" id="UP001224781"/>
    </source>
</evidence>
<evidence type="ECO:0000256" key="1">
    <source>
        <dbReference type="SAM" id="SignalP"/>
    </source>
</evidence>
<feature type="signal peptide" evidence="1">
    <location>
        <begin position="1"/>
        <end position="23"/>
    </location>
</feature>
<proteinExistence type="predicted"/>
<dbReference type="EMBL" id="JAUTBL010000002">
    <property type="protein sequence ID" value="MDQ1186135.1"/>
    <property type="molecule type" value="Genomic_DNA"/>
</dbReference>
<accession>A0ABU0UMF0</accession>
<gene>
    <name evidence="2" type="ORF">QE408_003278</name>
</gene>
<dbReference type="InterPro" id="IPR003795">
    <property type="entry name" value="DUF192"/>
</dbReference>
<dbReference type="Pfam" id="PF02643">
    <property type="entry name" value="DUF192"/>
    <property type="match status" value="1"/>
</dbReference>
<dbReference type="InterPro" id="IPR038695">
    <property type="entry name" value="Saro_0823-like_sf"/>
</dbReference>
<name>A0ABU0UMF0_9HYPH</name>
<dbReference type="Gene3D" id="2.60.120.1140">
    <property type="entry name" value="Protein of unknown function DUF192"/>
    <property type="match status" value="1"/>
</dbReference>
<feature type="chain" id="PRO_5045527988" evidence="1">
    <location>
        <begin position="24"/>
        <end position="157"/>
    </location>
</feature>